<evidence type="ECO:0000313" key="4">
    <source>
        <dbReference type="Proteomes" id="UP001458880"/>
    </source>
</evidence>
<dbReference type="InterPro" id="IPR006578">
    <property type="entry name" value="MADF-dom"/>
</dbReference>
<dbReference type="SMART" id="SM00595">
    <property type="entry name" value="MADF"/>
    <property type="match status" value="1"/>
</dbReference>
<dbReference type="EMBL" id="JASPKY010000777">
    <property type="protein sequence ID" value="KAK9685429.1"/>
    <property type="molecule type" value="Genomic_DNA"/>
</dbReference>
<evidence type="ECO:0000313" key="3">
    <source>
        <dbReference type="EMBL" id="KAK9685429.1"/>
    </source>
</evidence>
<feature type="compositionally biased region" description="Polar residues" evidence="1">
    <location>
        <begin position="90"/>
        <end position="103"/>
    </location>
</feature>
<feature type="compositionally biased region" description="Polar residues" evidence="1">
    <location>
        <begin position="340"/>
        <end position="357"/>
    </location>
</feature>
<dbReference type="AlphaFoldDB" id="A0AAW1I8N4"/>
<proteinExistence type="predicted"/>
<feature type="compositionally biased region" description="Polar residues" evidence="1">
    <location>
        <begin position="130"/>
        <end position="147"/>
    </location>
</feature>
<reference evidence="3 4" key="1">
    <citation type="journal article" date="2024" name="BMC Genomics">
        <title>De novo assembly and annotation of Popillia japonica's genome with initial clues to its potential as an invasive pest.</title>
        <authorList>
            <person name="Cucini C."/>
            <person name="Boschi S."/>
            <person name="Funari R."/>
            <person name="Cardaioli E."/>
            <person name="Iannotti N."/>
            <person name="Marturano G."/>
            <person name="Paoli F."/>
            <person name="Bruttini M."/>
            <person name="Carapelli A."/>
            <person name="Frati F."/>
            <person name="Nardi F."/>
        </authorList>
    </citation>
    <scope>NUCLEOTIDE SEQUENCE [LARGE SCALE GENOMIC DNA]</scope>
    <source>
        <strain evidence="3">DMR45628</strain>
    </source>
</reference>
<feature type="domain" description="MADF" evidence="2">
    <location>
        <begin position="11"/>
        <end position="100"/>
    </location>
</feature>
<protein>
    <submittedName>
        <fullName evidence="3">Alcohol dehydrogenase transcription factor Myb/SANT-like</fullName>
    </submittedName>
</protein>
<name>A0AAW1I8N4_POPJA</name>
<feature type="compositionally biased region" description="Basic and acidic residues" evidence="1">
    <location>
        <begin position="76"/>
        <end position="88"/>
    </location>
</feature>
<accession>A0AAW1I8N4</accession>
<sequence length="427" mass="46782">MLFTSSDLVKKLVEAYQKYPVLYNVECSDYKNKDKRRECITEIIKELAPYGTFLIEDAKKKINGLRTQFFNRLGKGEKKPSAPVRKGESNLMSLAQSSTTGETENSDVELIYDGSSEELQHIDFGDILSPSASEDFTRPSTSNTVEPSESARKMRRRYDNSSQEILSKATASLEKAAESNEDHLDVFGQRSSLLIFRWNPLDLAQALDNTFVANVLGTHNRVVPARGNVWPVLASTRQGSVFALKAILQLASRCSGPRKCVACAGEHEARECLRTKSDPATCANCGEKHPANYRGCPRFPNNRVVPARGNVWPVLASTRQGSVFALKAILQLAQTAQTAGRSTLPTTGAAPASQNPAHSRRTPKGSLPLRETDPPRLTLTLTPCRAPAGVPSLEQLNPRGSCARTLSHRSKNPRPVGRPQASPAWSN</sequence>
<dbReference type="PANTHER" id="PTHR21505:SF12">
    <property type="entry name" value="MADF DOMAIN-CONTAINING PROTEIN-RELATED"/>
    <property type="match status" value="1"/>
</dbReference>
<dbReference type="PROSITE" id="PS51029">
    <property type="entry name" value="MADF"/>
    <property type="match status" value="1"/>
</dbReference>
<dbReference type="PANTHER" id="PTHR21505">
    <property type="entry name" value="MADF DOMAIN-CONTAINING PROTEIN-RELATED"/>
    <property type="match status" value="1"/>
</dbReference>
<comment type="caution">
    <text evidence="3">The sequence shown here is derived from an EMBL/GenBank/DDBJ whole genome shotgun (WGS) entry which is preliminary data.</text>
</comment>
<dbReference type="Proteomes" id="UP001458880">
    <property type="component" value="Unassembled WGS sequence"/>
</dbReference>
<evidence type="ECO:0000256" key="1">
    <source>
        <dbReference type="SAM" id="MobiDB-lite"/>
    </source>
</evidence>
<feature type="compositionally biased region" description="Low complexity" evidence="1">
    <location>
        <begin position="375"/>
        <end position="387"/>
    </location>
</feature>
<gene>
    <name evidence="3" type="ORF">QE152_g38050</name>
</gene>
<feature type="region of interest" description="Disordered" evidence="1">
    <location>
        <begin position="76"/>
        <end position="106"/>
    </location>
</feature>
<evidence type="ECO:0000259" key="2">
    <source>
        <dbReference type="PROSITE" id="PS51029"/>
    </source>
</evidence>
<organism evidence="3 4">
    <name type="scientific">Popillia japonica</name>
    <name type="common">Japanese beetle</name>
    <dbReference type="NCBI Taxonomy" id="7064"/>
    <lineage>
        <taxon>Eukaryota</taxon>
        <taxon>Metazoa</taxon>
        <taxon>Ecdysozoa</taxon>
        <taxon>Arthropoda</taxon>
        <taxon>Hexapoda</taxon>
        <taxon>Insecta</taxon>
        <taxon>Pterygota</taxon>
        <taxon>Neoptera</taxon>
        <taxon>Endopterygota</taxon>
        <taxon>Coleoptera</taxon>
        <taxon>Polyphaga</taxon>
        <taxon>Scarabaeiformia</taxon>
        <taxon>Scarabaeidae</taxon>
        <taxon>Rutelinae</taxon>
        <taxon>Popillia</taxon>
    </lineage>
</organism>
<keyword evidence="4" id="KW-1185">Reference proteome</keyword>
<feature type="region of interest" description="Disordered" evidence="1">
    <location>
        <begin position="130"/>
        <end position="163"/>
    </location>
</feature>
<feature type="region of interest" description="Disordered" evidence="1">
    <location>
        <begin position="340"/>
        <end position="427"/>
    </location>
</feature>
<dbReference type="Pfam" id="PF10545">
    <property type="entry name" value="MADF_DNA_bdg"/>
    <property type="match status" value="1"/>
</dbReference>